<protein>
    <submittedName>
        <fullName evidence="2">Cardiolipin synthase B</fullName>
    </submittedName>
</protein>
<dbReference type="RefSeq" id="WP_160418752.1">
    <property type="nucleotide sequence ID" value="NZ_WTKP01000005.1"/>
</dbReference>
<gene>
    <name evidence="2" type="ORF">GPM19_09305</name>
</gene>
<dbReference type="CDD" id="cd09110">
    <property type="entry name" value="PLDc_CLS_1"/>
    <property type="match status" value="1"/>
</dbReference>
<dbReference type="GO" id="GO:0030572">
    <property type="term" value="F:phosphatidyltransferase activity"/>
    <property type="evidence" value="ECO:0007669"/>
    <property type="project" value="UniProtKB-ARBA"/>
</dbReference>
<dbReference type="CDD" id="cd09112">
    <property type="entry name" value="PLDc_CLS_2"/>
    <property type="match status" value="1"/>
</dbReference>
<dbReference type="EMBL" id="WTKP01000005">
    <property type="protein sequence ID" value="MWJ28401.1"/>
    <property type="molecule type" value="Genomic_DNA"/>
</dbReference>
<dbReference type="Gene3D" id="3.30.870.10">
    <property type="entry name" value="Endonuclease Chain A"/>
    <property type="match status" value="2"/>
</dbReference>
<dbReference type="PANTHER" id="PTHR21248">
    <property type="entry name" value="CARDIOLIPIN SYNTHASE"/>
    <property type="match status" value="1"/>
</dbReference>
<evidence type="ECO:0000313" key="2">
    <source>
        <dbReference type="EMBL" id="MWJ28401.1"/>
    </source>
</evidence>
<dbReference type="InterPro" id="IPR025202">
    <property type="entry name" value="PLD-like_dom"/>
</dbReference>
<dbReference type="PANTHER" id="PTHR21248:SF22">
    <property type="entry name" value="PHOSPHOLIPASE D"/>
    <property type="match status" value="1"/>
</dbReference>
<comment type="caution">
    <text evidence="2">The sequence shown here is derived from an EMBL/GenBank/DDBJ whole genome shotgun (WGS) entry which is preliminary data.</text>
</comment>
<evidence type="ECO:0000259" key="1">
    <source>
        <dbReference type="PROSITE" id="PS50035"/>
    </source>
</evidence>
<dbReference type="Pfam" id="PF13091">
    <property type="entry name" value="PLDc_2"/>
    <property type="match status" value="2"/>
</dbReference>
<dbReference type="Proteomes" id="UP000437638">
    <property type="component" value="Unassembled WGS sequence"/>
</dbReference>
<dbReference type="AlphaFoldDB" id="A0A7X3H107"/>
<reference evidence="2 3" key="1">
    <citation type="submission" date="2019-12" db="EMBL/GenBank/DDBJ databases">
        <title>Halomonas rutogse sp. nov. isolated from two lakes on Tibetan Plateau.</title>
        <authorList>
            <person name="Gao P."/>
        </authorList>
    </citation>
    <scope>NUCLEOTIDE SEQUENCE [LARGE SCALE GENOMIC DNA]</scope>
    <source>
        <strain evidence="2 3">ZH2S</strain>
    </source>
</reference>
<evidence type="ECO:0000313" key="3">
    <source>
        <dbReference type="Proteomes" id="UP000437638"/>
    </source>
</evidence>
<proteinExistence type="predicted"/>
<dbReference type="InterPro" id="IPR001736">
    <property type="entry name" value="PLipase_D/transphosphatidylase"/>
</dbReference>
<keyword evidence="3" id="KW-1185">Reference proteome</keyword>
<organism evidence="2 3">
    <name type="scientific">Vreelandella zhuhanensis</name>
    <dbReference type="NCBI Taxonomy" id="2684210"/>
    <lineage>
        <taxon>Bacteria</taxon>
        <taxon>Pseudomonadati</taxon>
        <taxon>Pseudomonadota</taxon>
        <taxon>Gammaproteobacteria</taxon>
        <taxon>Oceanospirillales</taxon>
        <taxon>Halomonadaceae</taxon>
        <taxon>Vreelandella</taxon>
    </lineage>
</organism>
<sequence length="384" mass="43137">MSANSPDYRLELEYALGTPFTEGNRVDVLRNGVEIFPAMLGAIRAARESIEMVTFVYWTGDIARKFAHALAERAREGVVVRLVLDSIGAKKMAQELVTLMEEAGVEIRWFRPFNLLRLWHIDKRTHRKILICDGKVGFTGGVGIASEWEGDARNEHEWRETHIRVYGPSVIGLYSAFLDNWNERGGWQWRPIHHRAQAYENGVPIQFLRASSTIGWTETAAILRSLVSISQVRLRIVTAYFVPDSVLINAMITAVKRGVEVEVLVPGAHNDSRLSQLAGQPSIEVLLKAGVKVWAFQPTVLHAKIVTVDGILSSVGSVNVNQRSMGKDEECSAMMFCKDVVARLDADFDDDCKRAIPLSAEQFKRRSGWVRLKERAARLIVEQL</sequence>
<dbReference type="SUPFAM" id="SSF56024">
    <property type="entry name" value="Phospholipase D/nuclease"/>
    <property type="match status" value="2"/>
</dbReference>
<dbReference type="GO" id="GO:0032049">
    <property type="term" value="P:cardiolipin biosynthetic process"/>
    <property type="evidence" value="ECO:0007669"/>
    <property type="project" value="UniProtKB-ARBA"/>
</dbReference>
<feature type="domain" description="PLD phosphodiesterase" evidence="1">
    <location>
        <begin position="297"/>
        <end position="324"/>
    </location>
</feature>
<dbReference type="SMART" id="SM00155">
    <property type="entry name" value="PLDc"/>
    <property type="match status" value="2"/>
</dbReference>
<name>A0A7X3H107_9GAMM</name>
<dbReference type="PROSITE" id="PS50035">
    <property type="entry name" value="PLD"/>
    <property type="match status" value="1"/>
</dbReference>
<accession>A0A7X3H107</accession>